<dbReference type="InterPro" id="IPR036575">
    <property type="entry name" value="TFIIS_cen_dom_sf"/>
</dbReference>
<keyword evidence="8" id="KW-1185">Reference proteome</keyword>
<protein>
    <recommendedName>
        <fullName evidence="6">TFIIS central domain-containing protein</fullName>
    </recommendedName>
</protein>
<organism evidence="7 8">
    <name type="scientific">Testicularia cyperi</name>
    <dbReference type="NCBI Taxonomy" id="1882483"/>
    <lineage>
        <taxon>Eukaryota</taxon>
        <taxon>Fungi</taxon>
        <taxon>Dikarya</taxon>
        <taxon>Basidiomycota</taxon>
        <taxon>Ustilaginomycotina</taxon>
        <taxon>Ustilaginomycetes</taxon>
        <taxon>Ustilaginales</taxon>
        <taxon>Anthracoideaceae</taxon>
        <taxon>Testicularia</taxon>
    </lineage>
</organism>
<dbReference type="PANTHER" id="PTHR11477">
    <property type="entry name" value="TRANSCRIPTION FACTOR S-II ZINC FINGER DOMAIN-CONTAINING PROTEIN"/>
    <property type="match status" value="1"/>
</dbReference>
<name>A0A317XYH7_9BASI</name>
<dbReference type="InterPro" id="IPR003618">
    <property type="entry name" value="TFIIS_cen_dom"/>
</dbReference>
<dbReference type="EMBL" id="KZ819188">
    <property type="protein sequence ID" value="PWZ03182.1"/>
    <property type="molecule type" value="Genomic_DNA"/>
</dbReference>
<evidence type="ECO:0000256" key="3">
    <source>
        <dbReference type="ARBA" id="ARBA00022833"/>
    </source>
</evidence>
<dbReference type="GO" id="GO:0006368">
    <property type="term" value="P:transcription elongation by RNA polymerase II"/>
    <property type="evidence" value="ECO:0007669"/>
    <property type="project" value="TreeGrafter"/>
</dbReference>
<dbReference type="OrthoDB" id="44867at2759"/>
<dbReference type="GO" id="GO:0006362">
    <property type="term" value="P:transcription elongation by RNA polymerase I"/>
    <property type="evidence" value="ECO:0007669"/>
    <property type="project" value="TreeGrafter"/>
</dbReference>
<keyword evidence="3" id="KW-0862">Zinc</keyword>
<evidence type="ECO:0000256" key="1">
    <source>
        <dbReference type="ARBA" id="ARBA00022723"/>
    </source>
</evidence>
<reference evidence="7 8" key="1">
    <citation type="journal article" date="2018" name="Mol. Biol. Evol.">
        <title>Broad Genomic Sampling Reveals a Smut Pathogenic Ancestry of the Fungal Clade Ustilaginomycotina.</title>
        <authorList>
            <person name="Kijpornyongpan T."/>
            <person name="Mondo S.J."/>
            <person name="Barry K."/>
            <person name="Sandor L."/>
            <person name="Lee J."/>
            <person name="Lipzen A."/>
            <person name="Pangilinan J."/>
            <person name="LaButti K."/>
            <person name="Hainaut M."/>
            <person name="Henrissat B."/>
            <person name="Grigoriev I.V."/>
            <person name="Spatafora J.W."/>
            <person name="Aime M.C."/>
        </authorList>
    </citation>
    <scope>NUCLEOTIDE SEQUENCE [LARGE SCALE GENOMIC DNA]</scope>
    <source>
        <strain evidence="7 8">MCA 3645</strain>
    </source>
</reference>
<keyword evidence="2" id="KW-0863">Zinc-finger</keyword>
<evidence type="ECO:0000256" key="4">
    <source>
        <dbReference type="ARBA" id="ARBA00023242"/>
    </source>
</evidence>
<dbReference type="Proteomes" id="UP000246740">
    <property type="component" value="Unassembled WGS sequence"/>
</dbReference>
<dbReference type="SMART" id="SM00510">
    <property type="entry name" value="TFS2M"/>
    <property type="match status" value="1"/>
</dbReference>
<dbReference type="PANTHER" id="PTHR11477:SF0">
    <property type="entry name" value="IP08861P-RELATED"/>
    <property type="match status" value="1"/>
</dbReference>
<keyword evidence="1" id="KW-0479">Metal-binding</keyword>
<dbReference type="AlphaFoldDB" id="A0A317XYH7"/>
<gene>
    <name evidence="7" type="ORF">BCV70DRAFT_214646</name>
</gene>
<feature type="domain" description="TFIIS central" evidence="6">
    <location>
        <begin position="4"/>
        <end position="116"/>
    </location>
</feature>
<sequence length="176" mass="18742">MTDIRDRSAKFLADSLAASSSEQDASAAASQLEQAIFDEAGQSTSNDYRNEVRSIGLTLKKDNPQLAADLLQGNISATQIAGMSPEDMKSAEQAKKDEALRQENLNASIGVDELDPEQGLTHTGQQGTSRMEEDDMYTYGEAGDGSMGGGGEGEFKARAQPKVGEAMRGIEFETGQ</sequence>
<evidence type="ECO:0000313" key="8">
    <source>
        <dbReference type="Proteomes" id="UP000246740"/>
    </source>
</evidence>
<dbReference type="GO" id="GO:0031564">
    <property type="term" value="P:transcription antitermination"/>
    <property type="evidence" value="ECO:0007669"/>
    <property type="project" value="TreeGrafter"/>
</dbReference>
<feature type="region of interest" description="Disordered" evidence="5">
    <location>
        <begin position="108"/>
        <end position="176"/>
    </location>
</feature>
<dbReference type="InParanoid" id="A0A317XYH7"/>
<dbReference type="GO" id="GO:0008270">
    <property type="term" value="F:zinc ion binding"/>
    <property type="evidence" value="ECO:0007669"/>
    <property type="project" value="UniProtKB-KW"/>
</dbReference>
<feature type="compositionally biased region" description="Gly residues" evidence="5">
    <location>
        <begin position="142"/>
        <end position="152"/>
    </location>
</feature>
<keyword evidence="4" id="KW-0539">Nucleus</keyword>
<evidence type="ECO:0000256" key="2">
    <source>
        <dbReference type="ARBA" id="ARBA00022771"/>
    </source>
</evidence>
<dbReference type="SUPFAM" id="SSF46942">
    <property type="entry name" value="Elongation factor TFIIS domain 2"/>
    <property type="match status" value="1"/>
</dbReference>
<evidence type="ECO:0000256" key="5">
    <source>
        <dbReference type="SAM" id="MobiDB-lite"/>
    </source>
</evidence>
<dbReference type="GO" id="GO:0031440">
    <property type="term" value="P:regulation of mRNA 3'-end processing"/>
    <property type="evidence" value="ECO:0007669"/>
    <property type="project" value="TreeGrafter"/>
</dbReference>
<dbReference type="Gene3D" id="1.10.472.30">
    <property type="entry name" value="Transcription elongation factor S-II, central domain"/>
    <property type="match status" value="1"/>
</dbReference>
<proteinExistence type="predicted"/>
<dbReference type="PROSITE" id="PS51321">
    <property type="entry name" value="TFIIS_CENTRAL"/>
    <property type="match status" value="1"/>
</dbReference>
<dbReference type="Pfam" id="PF07500">
    <property type="entry name" value="TFIIS_M"/>
    <property type="match status" value="1"/>
</dbReference>
<feature type="compositionally biased region" description="Polar residues" evidence="5">
    <location>
        <begin position="120"/>
        <end position="129"/>
    </location>
</feature>
<dbReference type="STRING" id="1882483.A0A317XYH7"/>
<evidence type="ECO:0000259" key="6">
    <source>
        <dbReference type="PROSITE" id="PS51321"/>
    </source>
</evidence>
<accession>A0A317XYH7</accession>
<dbReference type="GO" id="GO:0005634">
    <property type="term" value="C:nucleus"/>
    <property type="evidence" value="ECO:0007669"/>
    <property type="project" value="TreeGrafter"/>
</dbReference>
<evidence type="ECO:0000313" key="7">
    <source>
        <dbReference type="EMBL" id="PWZ03182.1"/>
    </source>
</evidence>